<dbReference type="Pfam" id="PF03094">
    <property type="entry name" value="Mlo"/>
    <property type="match status" value="1"/>
</dbReference>
<comment type="similarity">
    <text evidence="2">Belongs to the MLO family.</text>
</comment>
<dbReference type="AlphaFoldDB" id="A0AAP0L1D6"/>
<evidence type="ECO:0000256" key="2">
    <source>
        <dbReference type="ARBA" id="ARBA00006574"/>
    </source>
</evidence>
<keyword evidence="10" id="KW-1185">Reference proteome</keyword>
<accession>A0AAP0L1D6</accession>
<dbReference type="GO" id="GO:0016020">
    <property type="term" value="C:membrane"/>
    <property type="evidence" value="ECO:0007669"/>
    <property type="project" value="UniProtKB-SubCell"/>
</dbReference>
<dbReference type="GO" id="GO:0006952">
    <property type="term" value="P:defense response"/>
    <property type="evidence" value="ECO:0007669"/>
    <property type="project" value="UniProtKB-KW"/>
</dbReference>
<keyword evidence="7" id="KW-0568">Pathogenesis-related protein</keyword>
<name>A0AAP0L1D6_9MAGN</name>
<keyword evidence="5 8" id="KW-1133">Transmembrane helix</keyword>
<comment type="subcellular location">
    <subcellularLocation>
        <location evidence="1">Membrane</location>
        <topology evidence="1">Multi-pass membrane protein</topology>
    </subcellularLocation>
</comment>
<evidence type="ECO:0000256" key="1">
    <source>
        <dbReference type="ARBA" id="ARBA00004141"/>
    </source>
</evidence>
<keyword evidence="4" id="KW-0611">Plant defense</keyword>
<evidence type="ECO:0000256" key="8">
    <source>
        <dbReference type="SAM" id="Phobius"/>
    </source>
</evidence>
<proteinExistence type="inferred from homology"/>
<evidence type="ECO:0000256" key="5">
    <source>
        <dbReference type="ARBA" id="ARBA00022989"/>
    </source>
</evidence>
<evidence type="ECO:0000313" key="10">
    <source>
        <dbReference type="Proteomes" id="UP001420932"/>
    </source>
</evidence>
<reference evidence="9 10" key="1">
    <citation type="submission" date="2024-01" db="EMBL/GenBank/DDBJ databases">
        <title>Genome assemblies of Stephania.</title>
        <authorList>
            <person name="Yang L."/>
        </authorList>
    </citation>
    <scope>NUCLEOTIDE SEQUENCE [LARGE SCALE GENOMIC DNA]</scope>
    <source>
        <strain evidence="9">YNDBR</strain>
        <tissue evidence="9">Leaf</tissue>
    </source>
</reference>
<feature type="transmembrane region" description="Helical" evidence="8">
    <location>
        <begin position="16"/>
        <end position="33"/>
    </location>
</feature>
<dbReference type="Proteomes" id="UP001420932">
    <property type="component" value="Unassembled WGS sequence"/>
</dbReference>
<gene>
    <name evidence="9" type="ORF">Syun_003478</name>
</gene>
<evidence type="ECO:0000256" key="6">
    <source>
        <dbReference type="ARBA" id="ARBA00023136"/>
    </source>
</evidence>
<evidence type="ECO:0000313" key="9">
    <source>
        <dbReference type="EMBL" id="KAK9162576.1"/>
    </source>
</evidence>
<evidence type="ECO:0000256" key="4">
    <source>
        <dbReference type="ARBA" id="ARBA00022821"/>
    </source>
</evidence>
<keyword evidence="6 8" id="KW-0472">Membrane</keyword>
<evidence type="ECO:0000256" key="3">
    <source>
        <dbReference type="ARBA" id="ARBA00022692"/>
    </source>
</evidence>
<sequence length="54" mass="6206">MKEEIIERRSLAETPTWSVASVTTVMVFFCLFAERSIYRFGKEKVVHLGKVNGN</sequence>
<comment type="caution">
    <text evidence="9">The sequence shown here is derived from an EMBL/GenBank/DDBJ whole genome shotgun (WGS) entry which is preliminary data.</text>
</comment>
<protein>
    <submittedName>
        <fullName evidence="9">Uncharacterized protein</fullName>
    </submittedName>
</protein>
<organism evidence="9 10">
    <name type="scientific">Stephania yunnanensis</name>
    <dbReference type="NCBI Taxonomy" id="152371"/>
    <lineage>
        <taxon>Eukaryota</taxon>
        <taxon>Viridiplantae</taxon>
        <taxon>Streptophyta</taxon>
        <taxon>Embryophyta</taxon>
        <taxon>Tracheophyta</taxon>
        <taxon>Spermatophyta</taxon>
        <taxon>Magnoliopsida</taxon>
        <taxon>Ranunculales</taxon>
        <taxon>Menispermaceae</taxon>
        <taxon>Menispermoideae</taxon>
        <taxon>Cissampelideae</taxon>
        <taxon>Stephania</taxon>
    </lineage>
</organism>
<dbReference type="EMBL" id="JBBNAF010000002">
    <property type="protein sequence ID" value="KAK9162576.1"/>
    <property type="molecule type" value="Genomic_DNA"/>
</dbReference>
<keyword evidence="3 8" id="KW-0812">Transmembrane</keyword>
<evidence type="ECO:0000256" key="7">
    <source>
        <dbReference type="ARBA" id="ARBA00023265"/>
    </source>
</evidence>
<dbReference type="InterPro" id="IPR004326">
    <property type="entry name" value="Mlo"/>
</dbReference>